<keyword evidence="1" id="KW-0560">Oxidoreductase</keyword>
<evidence type="ECO:0000313" key="3">
    <source>
        <dbReference type="EMBL" id="CAG5132297.1"/>
    </source>
</evidence>
<dbReference type="SUPFAM" id="SSF51735">
    <property type="entry name" value="NAD(P)-binding Rossmann-fold domains"/>
    <property type="match status" value="1"/>
</dbReference>
<feature type="transmembrane region" description="Helical" evidence="2">
    <location>
        <begin position="48"/>
        <end position="68"/>
    </location>
</feature>
<dbReference type="PANTHER" id="PTHR43157:SF64">
    <property type="entry name" value="RETINOL DEHYDROGENASE 14"/>
    <property type="match status" value="1"/>
</dbReference>
<dbReference type="EMBL" id="CAJHNH020005235">
    <property type="protein sequence ID" value="CAG5132297.1"/>
    <property type="molecule type" value="Genomic_DNA"/>
</dbReference>
<dbReference type="PRINTS" id="PR00081">
    <property type="entry name" value="GDHRDH"/>
</dbReference>
<dbReference type="Proteomes" id="UP000678393">
    <property type="component" value="Unassembled WGS sequence"/>
</dbReference>
<dbReference type="InterPro" id="IPR002347">
    <property type="entry name" value="SDR_fam"/>
</dbReference>
<protein>
    <submittedName>
        <fullName evidence="3">Uncharacterized protein</fullName>
    </submittedName>
</protein>
<sequence length="388" mass="43346">MGQSAKVVPHAKVKIDHHAKLAEEMKQRLKVEELAENIDELEEVVEDVFPILMFTVIISTAILIIFLIRMYMRYSIPNPSKNKINGKTVLITGATSGLGKATALELAKRNARVLITGREKVKVEAIARNIRKKTGNQHVNALQLDLGNLRNIREFVEEFNRTEKSLHVLINNAGYLGPKSATDDGLERTFAVNYLGHFYLTHLLTEKMIKNAPARIINVVSDAYAKGSIDFDDLALNKGYDISKAYARSKFAQVVFNLECHRRLFGACVWSFAVNPGACNTDLLRYYPGLTGNILRVISRIMYKPPEDGAETIVYCAVADGLREHSGKLFANCKVVKINEKVKDKTVARKLWCVSAQLCGFESDVPLEEEEEVKPQAAGEQQAEVKTP</sequence>
<comment type="caution">
    <text evidence="3">The sequence shown here is derived from an EMBL/GenBank/DDBJ whole genome shotgun (WGS) entry which is preliminary data.</text>
</comment>
<dbReference type="PANTHER" id="PTHR43157">
    <property type="entry name" value="PHOSPHATIDYLINOSITOL-GLYCAN BIOSYNTHESIS CLASS F PROTEIN-RELATED"/>
    <property type="match status" value="1"/>
</dbReference>
<evidence type="ECO:0000256" key="2">
    <source>
        <dbReference type="SAM" id="Phobius"/>
    </source>
</evidence>
<gene>
    <name evidence="3" type="ORF">CUNI_LOCUS17855</name>
</gene>
<organism evidence="3 4">
    <name type="scientific">Candidula unifasciata</name>
    <dbReference type="NCBI Taxonomy" id="100452"/>
    <lineage>
        <taxon>Eukaryota</taxon>
        <taxon>Metazoa</taxon>
        <taxon>Spiralia</taxon>
        <taxon>Lophotrochozoa</taxon>
        <taxon>Mollusca</taxon>
        <taxon>Gastropoda</taxon>
        <taxon>Heterobranchia</taxon>
        <taxon>Euthyneura</taxon>
        <taxon>Panpulmonata</taxon>
        <taxon>Eupulmonata</taxon>
        <taxon>Stylommatophora</taxon>
        <taxon>Helicina</taxon>
        <taxon>Helicoidea</taxon>
        <taxon>Geomitridae</taxon>
        <taxon>Candidula</taxon>
    </lineage>
</organism>
<name>A0A8S3ZS38_9EUPU</name>
<dbReference type="AlphaFoldDB" id="A0A8S3ZS38"/>
<evidence type="ECO:0000256" key="1">
    <source>
        <dbReference type="ARBA" id="ARBA00023002"/>
    </source>
</evidence>
<proteinExistence type="predicted"/>
<keyword evidence="2" id="KW-0812">Transmembrane</keyword>
<dbReference type="OrthoDB" id="191139at2759"/>
<reference evidence="3" key="1">
    <citation type="submission" date="2021-04" db="EMBL/GenBank/DDBJ databases">
        <authorList>
            <consortium name="Molecular Ecology Group"/>
        </authorList>
    </citation>
    <scope>NUCLEOTIDE SEQUENCE</scope>
</reference>
<keyword evidence="2" id="KW-0472">Membrane</keyword>
<dbReference type="Gene3D" id="3.40.50.720">
    <property type="entry name" value="NAD(P)-binding Rossmann-like Domain"/>
    <property type="match status" value="1"/>
</dbReference>
<dbReference type="Pfam" id="PF00106">
    <property type="entry name" value="adh_short"/>
    <property type="match status" value="1"/>
</dbReference>
<dbReference type="CDD" id="cd05327">
    <property type="entry name" value="retinol-DH_like_SDR_c_like"/>
    <property type="match status" value="1"/>
</dbReference>
<keyword evidence="2" id="KW-1133">Transmembrane helix</keyword>
<dbReference type="GO" id="GO:0016491">
    <property type="term" value="F:oxidoreductase activity"/>
    <property type="evidence" value="ECO:0007669"/>
    <property type="project" value="UniProtKB-KW"/>
</dbReference>
<evidence type="ECO:0000313" key="4">
    <source>
        <dbReference type="Proteomes" id="UP000678393"/>
    </source>
</evidence>
<accession>A0A8S3ZS38</accession>
<dbReference type="InterPro" id="IPR036291">
    <property type="entry name" value="NAD(P)-bd_dom_sf"/>
</dbReference>
<keyword evidence="4" id="KW-1185">Reference proteome</keyword>